<dbReference type="PIRSF" id="PIRSF029416">
    <property type="entry name" value="UCP029416_PTP"/>
    <property type="match status" value="1"/>
</dbReference>
<name>A0ABS5C0S7_9BACT</name>
<dbReference type="RefSeq" id="WP_210662230.1">
    <property type="nucleotide sequence ID" value="NZ_JAGKQQ010000001.1"/>
</dbReference>
<evidence type="ECO:0000313" key="2">
    <source>
        <dbReference type="Proteomes" id="UP000676565"/>
    </source>
</evidence>
<proteinExistence type="predicted"/>
<dbReference type="InterPro" id="IPR036196">
    <property type="entry name" value="Ptyr_pPase_sf"/>
</dbReference>
<comment type="caution">
    <text evidence="1">The sequence shown here is derived from an EMBL/GenBank/DDBJ whole genome shotgun (WGS) entry which is preliminary data.</text>
</comment>
<organism evidence="1 2">
    <name type="scientific">Gemmata palustris</name>
    <dbReference type="NCBI Taxonomy" id="2822762"/>
    <lineage>
        <taxon>Bacteria</taxon>
        <taxon>Pseudomonadati</taxon>
        <taxon>Planctomycetota</taxon>
        <taxon>Planctomycetia</taxon>
        <taxon>Gemmatales</taxon>
        <taxon>Gemmataceae</taxon>
        <taxon>Gemmata</taxon>
    </lineage>
</organism>
<protein>
    <submittedName>
        <fullName evidence="1">Phosphotyrosine protein phosphatase</fullName>
    </submittedName>
</protein>
<dbReference type="Gene3D" id="3.40.50.2300">
    <property type="match status" value="1"/>
</dbReference>
<dbReference type="Proteomes" id="UP000676565">
    <property type="component" value="Unassembled WGS sequence"/>
</dbReference>
<accession>A0ABS5C0S7</accession>
<evidence type="ECO:0000313" key="1">
    <source>
        <dbReference type="EMBL" id="MBP3959561.1"/>
    </source>
</evidence>
<dbReference type="SUPFAM" id="SSF52788">
    <property type="entry name" value="Phosphotyrosine protein phosphatases I"/>
    <property type="match status" value="1"/>
</dbReference>
<sequence>MRALFVCEGNRHRSPTAERLYSATPGVASRSAGLSPLARVELTEELLAWADMLFVMEARLEKLIRRRFALALDGKLLVCLKIPDDYQFMQPELIAVLTERLVPHLGEPNRA</sequence>
<dbReference type="InterPro" id="IPR016919">
    <property type="entry name" value="UCP029416_PTP"/>
</dbReference>
<gene>
    <name evidence="1" type="ORF">J8F10_30320</name>
</gene>
<keyword evidence="2" id="KW-1185">Reference proteome</keyword>
<dbReference type="EMBL" id="JAGKQQ010000001">
    <property type="protein sequence ID" value="MBP3959561.1"/>
    <property type="molecule type" value="Genomic_DNA"/>
</dbReference>
<reference evidence="1 2" key="1">
    <citation type="submission" date="2021-04" db="EMBL/GenBank/DDBJ databases">
        <authorList>
            <person name="Ivanova A."/>
        </authorList>
    </citation>
    <scope>NUCLEOTIDE SEQUENCE [LARGE SCALE GENOMIC DNA]</scope>
    <source>
        <strain evidence="1 2">G18</strain>
    </source>
</reference>